<reference evidence="8 9" key="1">
    <citation type="journal article" date="2019" name="Int. J. Syst. Evol. Microbiol.">
        <title>The Global Catalogue of Microorganisms (GCM) 10K type strain sequencing project: providing services to taxonomists for standard genome sequencing and annotation.</title>
        <authorList>
            <consortium name="The Broad Institute Genomics Platform"/>
            <consortium name="The Broad Institute Genome Sequencing Center for Infectious Disease"/>
            <person name="Wu L."/>
            <person name="Ma J."/>
        </authorList>
    </citation>
    <scope>NUCLEOTIDE SEQUENCE [LARGE SCALE GENOMIC DNA]</scope>
    <source>
        <strain evidence="8 9">JCM 14549</strain>
    </source>
</reference>
<dbReference type="InterPro" id="IPR045229">
    <property type="entry name" value="TPP_enz"/>
</dbReference>
<evidence type="ECO:0000256" key="1">
    <source>
        <dbReference type="ARBA" id="ARBA00007812"/>
    </source>
</evidence>
<dbReference type="RefSeq" id="WP_346069261.1">
    <property type="nucleotide sequence ID" value="NZ_BAAANQ010000001.1"/>
</dbReference>
<feature type="domain" description="Thiamine pyrophosphate enzyme N-terminal TPP-binding" evidence="7">
    <location>
        <begin position="7"/>
        <end position="118"/>
    </location>
</feature>
<dbReference type="InterPro" id="IPR012001">
    <property type="entry name" value="Thiamin_PyroP_enz_TPP-bd_dom"/>
</dbReference>
<proteinExistence type="inferred from homology"/>
<dbReference type="PANTHER" id="PTHR18968">
    <property type="entry name" value="THIAMINE PYROPHOSPHATE ENZYMES"/>
    <property type="match status" value="1"/>
</dbReference>
<dbReference type="Gene3D" id="3.40.50.1220">
    <property type="entry name" value="TPP-binding domain"/>
    <property type="match status" value="1"/>
</dbReference>
<dbReference type="CDD" id="cd07035">
    <property type="entry name" value="TPP_PYR_POX_like"/>
    <property type="match status" value="1"/>
</dbReference>
<feature type="domain" description="Thiamine pyrophosphate enzyme TPP-binding" evidence="6">
    <location>
        <begin position="467"/>
        <end position="613"/>
    </location>
</feature>
<dbReference type="Pfam" id="PF00205">
    <property type="entry name" value="TPP_enzyme_M"/>
    <property type="match status" value="1"/>
</dbReference>
<dbReference type="CDD" id="cd00568">
    <property type="entry name" value="TPP_enzymes"/>
    <property type="match status" value="1"/>
</dbReference>
<dbReference type="Pfam" id="PF02775">
    <property type="entry name" value="TPP_enzyme_C"/>
    <property type="match status" value="1"/>
</dbReference>
<dbReference type="InterPro" id="IPR012000">
    <property type="entry name" value="Thiamin_PyroP_enz_cen_dom"/>
</dbReference>
<protein>
    <recommendedName>
        <fullName evidence="10">Acetolactate synthase</fullName>
    </recommendedName>
</protein>
<evidence type="ECO:0000256" key="4">
    <source>
        <dbReference type="SAM" id="MobiDB-lite"/>
    </source>
</evidence>
<evidence type="ECO:0008006" key="10">
    <source>
        <dbReference type="Google" id="ProtNLM"/>
    </source>
</evidence>
<evidence type="ECO:0000259" key="7">
    <source>
        <dbReference type="Pfam" id="PF02776"/>
    </source>
</evidence>
<evidence type="ECO:0000313" key="9">
    <source>
        <dbReference type="Proteomes" id="UP001403094"/>
    </source>
</evidence>
<evidence type="ECO:0000259" key="6">
    <source>
        <dbReference type="Pfam" id="PF02775"/>
    </source>
</evidence>
<dbReference type="Gene3D" id="3.40.50.970">
    <property type="match status" value="2"/>
</dbReference>
<feature type="region of interest" description="Disordered" evidence="4">
    <location>
        <begin position="608"/>
        <end position="631"/>
    </location>
</feature>
<evidence type="ECO:0000256" key="2">
    <source>
        <dbReference type="ARBA" id="ARBA00023052"/>
    </source>
</evidence>
<feature type="domain" description="Thiamine pyrophosphate enzyme central" evidence="5">
    <location>
        <begin position="207"/>
        <end position="315"/>
    </location>
</feature>
<gene>
    <name evidence="8" type="ORF">GCM10009757_01260</name>
</gene>
<feature type="compositionally biased region" description="Pro residues" evidence="4">
    <location>
        <begin position="396"/>
        <end position="405"/>
    </location>
</feature>
<comment type="caution">
    <text evidence="8">The sequence shown here is derived from an EMBL/GenBank/DDBJ whole genome shotgun (WGS) entry which is preliminary data.</text>
</comment>
<organism evidence="8 9">
    <name type="scientific">Streptomyces cheonanensis</name>
    <dbReference type="NCBI Taxonomy" id="312720"/>
    <lineage>
        <taxon>Bacteria</taxon>
        <taxon>Bacillati</taxon>
        <taxon>Actinomycetota</taxon>
        <taxon>Actinomycetes</taxon>
        <taxon>Kitasatosporales</taxon>
        <taxon>Streptomycetaceae</taxon>
        <taxon>Streptomyces</taxon>
    </lineage>
</organism>
<keyword evidence="2 3" id="KW-0786">Thiamine pyrophosphate</keyword>
<sequence length="631" mass="62695">MGHSSRTVDYIVAFLRNQGLHDVFGVDGANIEDLYDAVQSAGAPLRALVAKHEFSAATMADGYHRASGRPAAVAATSGAGAMNLVPGLAELRASRVPALALIGQPPAALDGTGSFQETSGAAGTMDAERLFAEIGVFCARVREPGEIVTLLPRAWTAALTAPGPAVLLLPKDVQQAVLGADAVPGGGPGPVEVPARPLSPQRTRREAARVLADAAAGGEVVVLAGPGVIRADARSELASLASALDAPVAVAPDAKDVFDNGDPRCLGVLGPSGVPETDRRIGAAAAVVLAGNQLPQLAGGALRARLADVPVVSVDGGTAPLLPVDHPRLIRLTGPIGAELDALADVLRAAAGATAAGAGAAGLAPAATPAASATAATAATAAAADVPPAPATADIPPAPPAPPAPATADVPAGSPVSATADIPPASATTAATATGVPAPPDGAPLDLPTALAVLARRLPDNAQLVVDAGNTGATTVHQVPAPAKGRFITALGMGGMGHSFGAGIGAALATGAPTYVVAGDGAFYMHGMEIHTAAELGLPVTFLIVNNNAHAMCHTREQVFFSGDYTYNLFRPARIGAGVAALFPGVRALHAADAAALDRALAEPPDGRPVLISIDTDPHQVPPFRPFHTHS</sequence>
<evidence type="ECO:0000313" key="8">
    <source>
        <dbReference type="EMBL" id="GAA2039969.1"/>
    </source>
</evidence>
<dbReference type="InterPro" id="IPR029035">
    <property type="entry name" value="DHS-like_NAD/FAD-binding_dom"/>
</dbReference>
<feature type="compositionally biased region" description="Low complexity" evidence="4">
    <location>
        <begin position="406"/>
        <end position="422"/>
    </location>
</feature>
<accession>A0ABN2UM54</accession>
<evidence type="ECO:0000259" key="5">
    <source>
        <dbReference type="Pfam" id="PF00205"/>
    </source>
</evidence>
<dbReference type="SUPFAM" id="SSF52467">
    <property type="entry name" value="DHS-like NAD/FAD-binding domain"/>
    <property type="match status" value="1"/>
</dbReference>
<feature type="region of interest" description="Disordered" evidence="4">
    <location>
        <begin position="182"/>
        <end position="201"/>
    </location>
</feature>
<dbReference type="EMBL" id="BAAANQ010000001">
    <property type="protein sequence ID" value="GAA2039969.1"/>
    <property type="molecule type" value="Genomic_DNA"/>
</dbReference>
<evidence type="ECO:0000256" key="3">
    <source>
        <dbReference type="RuleBase" id="RU362132"/>
    </source>
</evidence>
<dbReference type="PANTHER" id="PTHR18968:SF13">
    <property type="entry name" value="ACETOLACTATE SYNTHASE CATALYTIC SUBUNIT, MITOCHONDRIAL"/>
    <property type="match status" value="1"/>
</dbReference>
<dbReference type="SUPFAM" id="SSF52518">
    <property type="entry name" value="Thiamin diphosphate-binding fold (THDP-binding)"/>
    <property type="match status" value="2"/>
</dbReference>
<dbReference type="InterPro" id="IPR029061">
    <property type="entry name" value="THDP-binding"/>
</dbReference>
<keyword evidence="9" id="KW-1185">Reference proteome</keyword>
<feature type="region of interest" description="Disordered" evidence="4">
    <location>
        <begin position="387"/>
        <end position="422"/>
    </location>
</feature>
<dbReference type="Proteomes" id="UP001403094">
    <property type="component" value="Unassembled WGS sequence"/>
</dbReference>
<comment type="similarity">
    <text evidence="1 3">Belongs to the TPP enzyme family.</text>
</comment>
<dbReference type="InterPro" id="IPR011766">
    <property type="entry name" value="TPP_enzyme_TPP-bd"/>
</dbReference>
<name>A0ABN2UM54_9ACTN</name>
<dbReference type="Pfam" id="PF02776">
    <property type="entry name" value="TPP_enzyme_N"/>
    <property type="match status" value="1"/>
</dbReference>